<organism evidence="1">
    <name type="scientific">Siphoviridae sp. ctomJ2</name>
    <dbReference type="NCBI Taxonomy" id="2827593"/>
    <lineage>
        <taxon>Viruses</taxon>
        <taxon>Duplodnaviria</taxon>
        <taxon>Heunggongvirae</taxon>
        <taxon>Uroviricota</taxon>
        <taxon>Caudoviricetes</taxon>
    </lineage>
</organism>
<evidence type="ECO:0000313" key="1">
    <source>
        <dbReference type="EMBL" id="DAD70400.1"/>
    </source>
</evidence>
<proteinExistence type="predicted"/>
<dbReference type="EMBL" id="BK015864">
    <property type="protein sequence ID" value="DAD70400.1"/>
    <property type="molecule type" value="Genomic_DNA"/>
</dbReference>
<name>A0A8S5LKM5_9CAUD</name>
<sequence>MLPPFSISTQFGLHCPFISGQKLFKVITTFQGDYSTN</sequence>
<reference evidence="1" key="1">
    <citation type="journal article" date="2021" name="Proc. Natl. Acad. Sci. U.S.A.">
        <title>A Catalog of Tens of Thousands of Viruses from Human Metagenomes Reveals Hidden Associations with Chronic Diseases.</title>
        <authorList>
            <person name="Tisza M.J."/>
            <person name="Buck C.B."/>
        </authorList>
    </citation>
    <scope>NUCLEOTIDE SEQUENCE</scope>
    <source>
        <strain evidence="1">CtomJ2</strain>
    </source>
</reference>
<protein>
    <submittedName>
        <fullName evidence="1">Uncharacterized protein</fullName>
    </submittedName>
</protein>
<accession>A0A8S5LKM5</accession>